<dbReference type="Pfam" id="PF02233">
    <property type="entry name" value="PNTB"/>
    <property type="match status" value="2"/>
</dbReference>
<reference evidence="13 14" key="2">
    <citation type="journal article" date="2011" name="Stand. Genomic Sci.">
        <title>Complete genome sequence of the extremely halophilic Halanaerobium praevalens type strain (GSL).</title>
        <authorList>
            <person name="Ivanova N."/>
            <person name="Sikorski J."/>
            <person name="Chertkov O."/>
            <person name="Nolan M."/>
            <person name="Lucas S."/>
            <person name="Hammon N."/>
            <person name="Deshpande S."/>
            <person name="Cheng J.F."/>
            <person name="Tapia R."/>
            <person name="Han C."/>
            <person name="Goodwin L."/>
            <person name="Pitluck S."/>
            <person name="Huntemann M."/>
            <person name="Liolios K."/>
            <person name="Pagani I."/>
            <person name="Mavromatis K."/>
            <person name="Ovchinikova G."/>
            <person name="Pati A."/>
            <person name="Chen A."/>
            <person name="Palaniappan K."/>
            <person name="Land M."/>
            <person name="Hauser L."/>
            <person name="Brambilla E.M."/>
            <person name="Kannan K.P."/>
            <person name="Rohde M."/>
            <person name="Tindall B.J."/>
            <person name="Goker M."/>
            <person name="Detter J.C."/>
            <person name="Woyke T."/>
            <person name="Bristow J."/>
            <person name="Eisen J.A."/>
            <person name="Markowitz V."/>
            <person name="Hugenholtz P."/>
            <person name="Kyrpides N.C."/>
            <person name="Klenk H.P."/>
            <person name="Lapidus A."/>
        </authorList>
    </citation>
    <scope>NUCLEOTIDE SEQUENCE [LARGE SCALE GENOMIC DNA]</scope>
    <source>
        <strain evidence="14">ATCC 33744 / DSM 2228 / GSL</strain>
    </source>
</reference>
<accession>E3DNI0</accession>
<keyword evidence="4" id="KW-0521">NADP</keyword>
<dbReference type="EC" id="7.1.1.1" evidence="2"/>
<evidence type="ECO:0000256" key="3">
    <source>
        <dbReference type="ARBA" id="ARBA00022692"/>
    </source>
</evidence>
<evidence type="ECO:0000256" key="6">
    <source>
        <dbReference type="ARBA" id="ARBA00022989"/>
    </source>
</evidence>
<organism evidence="13 14">
    <name type="scientific">Halanaerobium praevalens (strain ATCC 33744 / DSM 2228 / GSL)</name>
    <dbReference type="NCBI Taxonomy" id="572479"/>
    <lineage>
        <taxon>Bacteria</taxon>
        <taxon>Bacillati</taxon>
        <taxon>Bacillota</taxon>
        <taxon>Clostridia</taxon>
        <taxon>Halanaerobiales</taxon>
        <taxon>Halanaerobiaceae</taxon>
        <taxon>Halanaerobium</taxon>
    </lineage>
</organism>
<feature type="domain" description="NADP transhydrogenase beta-like" evidence="12">
    <location>
        <begin position="482"/>
        <end position="658"/>
    </location>
</feature>
<evidence type="ECO:0000256" key="9">
    <source>
        <dbReference type="ARBA" id="ARBA00048202"/>
    </source>
</evidence>
<evidence type="ECO:0000256" key="5">
    <source>
        <dbReference type="ARBA" id="ARBA00022967"/>
    </source>
</evidence>
<name>E3DNI0_HALPG</name>
<reference evidence="14" key="1">
    <citation type="submission" date="2010-10" db="EMBL/GenBank/DDBJ databases">
        <title>The complete genome of Halanaerobium praevalens DSM 2228.</title>
        <authorList>
            <consortium name="US DOE Joint Genome Institute (JGI-PGF)"/>
            <person name="Lucas S."/>
            <person name="Copeland A."/>
            <person name="Lapidus A."/>
            <person name="Glavina del Rio T."/>
            <person name="Dalin E."/>
            <person name="Tice H."/>
            <person name="Bruce D."/>
            <person name="Goodwin L."/>
            <person name="Pitluck S."/>
            <person name="Kyrpides N."/>
            <person name="Mavromatis K."/>
            <person name="Ivanova N."/>
            <person name="Ovchinnikova G."/>
            <person name="Chertkov O."/>
            <person name="Detter J.C."/>
            <person name="Han C."/>
            <person name="Larimer F."/>
            <person name="Land M."/>
            <person name="Hauser L."/>
            <person name="Markowitz V."/>
            <person name="Cheng J.-F."/>
            <person name="Hugenholtz P."/>
            <person name="Woyke T."/>
            <person name="Wu D."/>
            <person name="Tindall B."/>
            <person name="Pomrenke H.G."/>
            <person name="Brambilla E."/>
            <person name="Klenk H.-P."/>
            <person name="Eisen J.A."/>
        </authorList>
    </citation>
    <scope>NUCLEOTIDE SEQUENCE [LARGE SCALE GENOMIC DNA]</scope>
    <source>
        <strain evidence="14">ATCC 33744 / DSM 2228 / GSL</strain>
    </source>
</reference>
<keyword evidence="5" id="KW-1278">Translocase</keyword>
<dbReference type="HOGENOM" id="CLU_007866_2_1_9"/>
<evidence type="ECO:0000256" key="1">
    <source>
        <dbReference type="ARBA" id="ARBA00004141"/>
    </source>
</evidence>
<evidence type="ECO:0000313" key="14">
    <source>
        <dbReference type="Proteomes" id="UP000006866"/>
    </source>
</evidence>
<keyword evidence="14" id="KW-1185">Reference proteome</keyword>
<evidence type="ECO:0000256" key="10">
    <source>
        <dbReference type="SAM" id="Coils"/>
    </source>
</evidence>
<feature type="transmembrane region" description="Helical" evidence="11">
    <location>
        <begin position="183"/>
        <end position="203"/>
    </location>
</feature>
<dbReference type="STRING" id="572479.Hprae_0362"/>
<dbReference type="GO" id="GO:0008750">
    <property type="term" value="F:proton-translocating NAD(P)+ transhydrogenase activity"/>
    <property type="evidence" value="ECO:0007669"/>
    <property type="project" value="UniProtKB-EC"/>
</dbReference>
<dbReference type="PATRIC" id="fig|572479.3.peg.366"/>
<feature type="transmembrane region" description="Helical" evidence="11">
    <location>
        <begin position="34"/>
        <end position="51"/>
    </location>
</feature>
<dbReference type="GO" id="GO:0016491">
    <property type="term" value="F:oxidoreductase activity"/>
    <property type="evidence" value="ECO:0007669"/>
    <property type="project" value="UniProtKB-KW"/>
</dbReference>
<dbReference type="InterPro" id="IPR034300">
    <property type="entry name" value="PNTB-like"/>
</dbReference>
<feature type="transmembrane region" description="Helical" evidence="11">
    <location>
        <begin position="239"/>
        <end position="256"/>
    </location>
</feature>
<feature type="transmembrane region" description="Helical" evidence="11">
    <location>
        <begin position="118"/>
        <end position="137"/>
    </location>
</feature>
<dbReference type="KEGG" id="hpk:Hprae_0362"/>
<gene>
    <name evidence="13" type="ordered locus">Hprae_0362</name>
</gene>
<keyword evidence="13" id="KW-0560">Oxidoreductase</keyword>
<feature type="transmembrane region" description="Helical" evidence="11">
    <location>
        <begin position="6"/>
        <end position="22"/>
    </location>
</feature>
<keyword evidence="6 11" id="KW-1133">Transmembrane helix</keyword>
<keyword evidence="10" id="KW-0175">Coiled coil</keyword>
<dbReference type="AlphaFoldDB" id="E3DNI0"/>
<dbReference type="EMBL" id="CP002175">
    <property type="protein sequence ID" value="ADO76518.1"/>
    <property type="molecule type" value="Genomic_DNA"/>
</dbReference>
<dbReference type="PANTHER" id="PTHR44758:SF1">
    <property type="entry name" value="NAD(P) TRANSHYDROGENASE SUBUNIT BETA"/>
    <property type="match status" value="1"/>
</dbReference>
<evidence type="ECO:0000256" key="4">
    <source>
        <dbReference type="ARBA" id="ARBA00022857"/>
    </source>
</evidence>
<evidence type="ECO:0000259" key="12">
    <source>
        <dbReference type="Pfam" id="PF02233"/>
    </source>
</evidence>
<feature type="transmembrane region" description="Helical" evidence="11">
    <location>
        <begin position="157"/>
        <end position="177"/>
    </location>
</feature>
<dbReference type="eggNOG" id="COG1282">
    <property type="taxonomic scope" value="Bacteria"/>
</dbReference>
<comment type="catalytic activity">
    <reaction evidence="9">
        <text>NAD(+) + NADPH + H(+)(in) = NADH + NADP(+) + H(+)(out)</text>
        <dbReference type="Rhea" id="RHEA:47992"/>
        <dbReference type="ChEBI" id="CHEBI:15378"/>
        <dbReference type="ChEBI" id="CHEBI:57540"/>
        <dbReference type="ChEBI" id="CHEBI:57783"/>
        <dbReference type="ChEBI" id="CHEBI:57945"/>
        <dbReference type="ChEBI" id="CHEBI:58349"/>
        <dbReference type="EC" id="7.1.1.1"/>
    </reaction>
</comment>
<dbReference type="Gene3D" id="3.40.50.1220">
    <property type="entry name" value="TPP-binding domain"/>
    <property type="match status" value="2"/>
</dbReference>
<proteinExistence type="predicted"/>
<feature type="domain" description="NADP transhydrogenase beta-like" evidence="12">
    <location>
        <begin position="10"/>
        <end position="476"/>
    </location>
</feature>
<dbReference type="PANTHER" id="PTHR44758">
    <property type="entry name" value="NAD(P) TRANSHYDROGENASE SUBUNIT BETA"/>
    <property type="match status" value="1"/>
</dbReference>
<dbReference type="Proteomes" id="UP000006866">
    <property type="component" value="Chromosome"/>
</dbReference>
<protein>
    <recommendedName>
        <fullName evidence="2">proton-translocating NAD(P)(+) transhydrogenase</fullName>
        <ecNumber evidence="2">7.1.1.1</ecNumber>
    </recommendedName>
</protein>
<dbReference type="RefSeq" id="WP_014552551.1">
    <property type="nucleotide sequence ID" value="NC_017455.1"/>
</dbReference>
<keyword evidence="7" id="KW-0520">NAD</keyword>
<keyword evidence="3 11" id="KW-0812">Transmembrane</keyword>
<dbReference type="OrthoDB" id="9763786at2"/>
<feature type="transmembrane region" description="Helical" evidence="11">
    <location>
        <begin position="86"/>
        <end position="106"/>
    </location>
</feature>
<comment type="subcellular location">
    <subcellularLocation>
        <location evidence="1">Membrane</location>
        <topology evidence="1">Multi-pass membrane protein</topology>
    </subcellularLocation>
</comment>
<dbReference type="SUPFAM" id="SSF52467">
    <property type="entry name" value="DHS-like NAD/FAD-binding domain"/>
    <property type="match status" value="2"/>
</dbReference>
<sequence length="661" mass="70922">MITGYSIFGLLLTLGIIWGIKLMSSPQTAVKGNLIGAGSMLGAVILTLVYNEIIGSGLLWLAILVGGAIGSYLAHKVEMIQMPQMVALLNGFGGGASALVASIMLFSNFNQLNPTSRFSSGLALMVGAITLSGSLIAAAKLDRRMEQKSIVLKGHSFFNFFTLVIPAISVILITFKYQTQIEANLFIFLILLSALAFGVIFAIRVGGADMPITISLLNSMSGLAASIAGFAIYNPLLVVVGAVVGASGLILTQIMCRAMNRSLFEVLAGNTKTKKEKKNQAFTELVKAKKSTSKAELNLEVEVSKDLKETAEFNLASKIEQAESIMIVPGYGMALAQAQTEVKKLYDKLETAGKEVNFAIHPVAGRMPGHMNVLLAEVNIPYDKLLELEVANPKLKETDLAIVIGANDVINPAAKTAEGTPIYGMPILDIEEAAEVMILNLDQKPGYAGVDNPLYTNEKVEMLLGDAKESLKEILADLEKTKTEVESAAENVIEVETASLIKKAEKIMIVPGYGMALAQAQTEVKELYDKLETAGKEVNFAIHPVAGRMPGHMNVLLAEVNIPYDKLLELEVANPKLKETDLAIVIGANDVINPAAKTAEGTPIYGMPILDIEEAAEVMILNLDQKPGYAGVDNPLYTNEKVEMLLGDAKKSLKEILAEIE</sequence>
<dbReference type="InterPro" id="IPR029035">
    <property type="entry name" value="DHS-like_NAD/FAD-binding_dom"/>
</dbReference>
<evidence type="ECO:0000256" key="8">
    <source>
        <dbReference type="ARBA" id="ARBA00023136"/>
    </source>
</evidence>
<evidence type="ECO:0000256" key="11">
    <source>
        <dbReference type="SAM" id="Phobius"/>
    </source>
</evidence>
<evidence type="ECO:0000313" key="13">
    <source>
        <dbReference type="EMBL" id="ADO76518.1"/>
    </source>
</evidence>
<feature type="coiled-coil region" evidence="10">
    <location>
        <begin position="464"/>
        <end position="537"/>
    </location>
</feature>
<evidence type="ECO:0000256" key="7">
    <source>
        <dbReference type="ARBA" id="ARBA00023027"/>
    </source>
</evidence>
<keyword evidence="8 11" id="KW-0472">Membrane</keyword>
<dbReference type="GO" id="GO:0016020">
    <property type="term" value="C:membrane"/>
    <property type="evidence" value="ECO:0007669"/>
    <property type="project" value="UniProtKB-SubCell"/>
</dbReference>
<evidence type="ECO:0000256" key="2">
    <source>
        <dbReference type="ARBA" id="ARBA00012943"/>
    </source>
</evidence>
<feature type="transmembrane region" description="Helical" evidence="11">
    <location>
        <begin position="57"/>
        <end position="74"/>
    </location>
</feature>